<evidence type="ECO:0000256" key="24">
    <source>
        <dbReference type="ARBA" id="ARBA00078544"/>
    </source>
</evidence>
<dbReference type="InterPro" id="IPR016197">
    <property type="entry name" value="Chromo-like_dom_sf"/>
</dbReference>
<dbReference type="InterPro" id="IPR002717">
    <property type="entry name" value="HAT_MYST-type"/>
</dbReference>
<dbReference type="GO" id="GO:0003682">
    <property type="term" value="F:chromatin binding"/>
    <property type="evidence" value="ECO:0007669"/>
    <property type="project" value="UniProtKB-ARBA"/>
</dbReference>
<comment type="similarity">
    <text evidence="2">Belongs to the MYST (SAS/MOZ) family.</text>
</comment>
<feature type="domain" description="MYST-type HAT" evidence="29">
    <location>
        <begin position="252"/>
        <end position="529"/>
    </location>
</feature>
<dbReference type="GO" id="GO:0031981">
    <property type="term" value="C:nuclear lumen"/>
    <property type="evidence" value="ECO:0007669"/>
    <property type="project" value="UniProtKB-ARBA"/>
</dbReference>
<keyword evidence="8" id="KW-0862">Zinc</keyword>
<dbReference type="Pfam" id="PF17772">
    <property type="entry name" value="zf-MYST"/>
    <property type="match status" value="1"/>
</dbReference>
<dbReference type="FunFam" id="3.40.630.30:FF:000002">
    <property type="entry name" value="Histone acetyltransferase"/>
    <property type="match status" value="1"/>
</dbReference>
<accession>A0A4W6BW55</accession>
<dbReference type="SUPFAM" id="SSF54160">
    <property type="entry name" value="Chromo domain-like"/>
    <property type="match status" value="1"/>
</dbReference>
<dbReference type="Gene3D" id="1.10.10.10">
    <property type="entry name" value="Winged helix-like DNA-binding domain superfamily/Winged helix DNA-binding domain"/>
    <property type="match status" value="1"/>
</dbReference>
<evidence type="ECO:0000256" key="18">
    <source>
        <dbReference type="ARBA" id="ARBA00048940"/>
    </source>
</evidence>
<dbReference type="GO" id="GO:0046972">
    <property type="term" value="F:histone H4K16 acetyltransferase activity"/>
    <property type="evidence" value="ECO:0007669"/>
    <property type="project" value="TreeGrafter"/>
</dbReference>
<dbReference type="Pfam" id="PF11717">
    <property type="entry name" value="Tudor-knot"/>
    <property type="match status" value="1"/>
</dbReference>
<evidence type="ECO:0000256" key="3">
    <source>
        <dbReference type="ARBA" id="ARBA00013184"/>
    </source>
</evidence>
<evidence type="ECO:0000313" key="30">
    <source>
        <dbReference type="Ensembl" id="ENSLCAP00010002663.1"/>
    </source>
</evidence>
<evidence type="ECO:0000256" key="23">
    <source>
        <dbReference type="ARBA" id="ARBA00077013"/>
    </source>
</evidence>
<dbReference type="SMART" id="SM00298">
    <property type="entry name" value="CHROMO"/>
    <property type="match status" value="1"/>
</dbReference>
<evidence type="ECO:0000256" key="10">
    <source>
        <dbReference type="ARBA" id="ARBA00023015"/>
    </source>
</evidence>
<keyword evidence="10" id="KW-0805">Transcription regulation</keyword>
<comment type="catalytic activity">
    <reaction evidence="17">
        <text>(2E)-butenoyl-CoA + L-lysyl-[protein] = N(6)-(2E)-butenoyl-L-lysyl-[protein] + CoA + H(+)</text>
        <dbReference type="Rhea" id="RHEA:53908"/>
        <dbReference type="Rhea" id="RHEA-COMP:9752"/>
        <dbReference type="Rhea" id="RHEA-COMP:13707"/>
        <dbReference type="ChEBI" id="CHEBI:15378"/>
        <dbReference type="ChEBI" id="CHEBI:29969"/>
        <dbReference type="ChEBI" id="CHEBI:57287"/>
        <dbReference type="ChEBI" id="CHEBI:57332"/>
        <dbReference type="ChEBI" id="CHEBI:137954"/>
    </reaction>
    <physiologicalReaction direction="left-to-right" evidence="17">
        <dbReference type="Rhea" id="RHEA:53909"/>
    </physiologicalReaction>
</comment>
<evidence type="ECO:0000256" key="9">
    <source>
        <dbReference type="ARBA" id="ARBA00022990"/>
    </source>
</evidence>
<evidence type="ECO:0000256" key="2">
    <source>
        <dbReference type="ARBA" id="ARBA00010107"/>
    </source>
</evidence>
<evidence type="ECO:0000256" key="22">
    <source>
        <dbReference type="ARBA" id="ARBA00076578"/>
    </source>
</evidence>
<dbReference type="GeneTree" id="ENSGT00940000163054"/>
<protein>
    <recommendedName>
        <fullName evidence="19">Histone acetyltransferase KAT5</fullName>
        <ecNumber evidence="3">2.3.1.48</ecNumber>
    </recommendedName>
    <alternativeName>
        <fullName evidence="20">60 kDa Tat-interactive protein</fullName>
    </alternativeName>
    <alternativeName>
        <fullName evidence="24">Histone acetyltransferase HTATIP</fullName>
    </alternativeName>
    <alternativeName>
        <fullName evidence="26">Lysine acetyltransferase 5</fullName>
    </alternativeName>
    <alternativeName>
        <fullName evidence="22">Protein 2-hydroxyisobutyryltransferase KAT5</fullName>
    </alternativeName>
    <alternativeName>
        <fullName evidence="21">Protein acetyltransferase KAT5</fullName>
    </alternativeName>
    <alternativeName>
        <fullName evidence="25">Protein crotonyltransferase KAT5</fullName>
    </alternativeName>
    <alternativeName>
        <fullName evidence="23">Protein lactyltransferase KAT5</fullName>
    </alternativeName>
</protein>
<keyword evidence="9" id="KW-0007">Acetylation</keyword>
<dbReference type="GO" id="GO:1901701">
    <property type="term" value="P:cellular response to oxygen-containing compound"/>
    <property type="evidence" value="ECO:0007669"/>
    <property type="project" value="UniProtKB-ARBA"/>
</dbReference>
<evidence type="ECO:0000259" key="29">
    <source>
        <dbReference type="PROSITE" id="PS51726"/>
    </source>
</evidence>
<evidence type="ECO:0000256" key="16">
    <source>
        <dbReference type="ARBA" id="ARBA00047557"/>
    </source>
</evidence>
<dbReference type="CDD" id="cd04301">
    <property type="entry name" value="NAT_SF"/>
    <property type="match status" value="1"/>
</dbReference>
<keyword evidence="14" id="KW-0012">Acyltransferase</keyword>
<dbReference type="Pfam" id="PF01853">
    <property type="entry name" value="MOZ_SAS"/>
    <property type="match status" value="1"/>
</dbReference>
<keyword evidence="12" id="KW-0234">DNA repair</keyword>
<dbReference type="InterPro" id="IPR050603">
    <property type="entry name" value="MYST_HAT"/>
</dbReference>
<dbReference type="GO" id="GO:0008270">
    <property type="term" value="F:zinc ion binding"/>
    <property type="evidence" value="ECO:0007669"/>
    <property type="project" value="UniProtKB-KW"/>
</dbReference>
<evidence type="ECO:0000256" key="27">
    <source>
        <dbReference type="PIRSR" id="PIRSR602717-51"/>
    </source>
</evidence>
<keyword evidence="13" id="KW-0539">Nucleus</keyword>
<sequence length="538" mass="61631">PLEPGLIQNIGCRLPVLRKNQEHEDEWPLAEILSVKEVSGRKLYYVHYIDFNKRLDEWVTSDRLDMKKLQFPKKEAKTPTKNGLPGSRPSSPEREVRKSLDLNLQSATAPSRGKTLPTPKRKVETVPLATQVSPATPVPSLPSSAEASQASVFPAVRDTNTFKSREDHDQLASLTTNGTARRLIPAQPGRKRKANCGGTDEMIKVLQYNNPQSASVFLPPPEDSQDSSDGIPSAPRMTGSLVSDRSHDDIVTRMKNIECIELGRHRLKPWYFSPYPQELTTLPILYLCEFCLKYLKSLKCLQRHLTKCNLRHPPGNEIYRKGTISFFEIDGRKNKTYSQNLCLLAKCFLDHKTLYYDTDPFLFYVMTEYDSKGFHIVGYFSKEKESTEDYNVACILTLPPYQRRGYGKLLIEFSYELSKVEGKTGTPEKPLSDLGLLSYRSYWSQTILEILMDLKPDNGERPQITINEISEITSVKKEDVISTLQYLNLINYYKGQYILTLSEDIVEGHERAMQKRHLRIDPKCLHFTPKDWSKRGKW</sequence>
<evidence type="ECO:0000256" key="4">
    <source>
        <dbReference type="ARBA" id="ARBA00022679"/>
    </source>
</evidence>
<dbReference type="SUPFAM" id="SSF55729">
    <property type="entry name" value="Acyl-CoA N-acyltransferases (Nat)"/>
    <property type="match status" value="1"/>
</dbReference>
<gene>
    <name evidence="30" type="primary">LOC108893587</name>
</gene>
<dbReference type="InterPro" id="IPR036388">
    <property type="entry name" value="WH-like_DNA-bd_sf"/>
</dbReference>
<dbReference type="Gene3D" id="2.30.30.140">
    <property type="match status" value="1"/>
</dbReference>
<evidence type="ECO:0000256" key="14">
    <source>
        <dbReference type="ARBA" id="ARBA00023315"/>
    </source>
</evidence>
<evidence type="ECO:0000256" key="1">
    <source>
        <dbReference type="ARBA" id="ARBA00004123"/>
    </source>
</evidence>
<dbReference type="PROSITE" id="PS51726">
    <property type="entry name" value="MYST_HAT"/>
    <property type="match status" value="1"/>
</dbReference>
<evidence type="ECO:0000256" key="25">
    <source>
        <dbReference type="ARBA" id="ARBA00078969"/>
    </source>
</evidence>
<organism evidence="30 31">
    <name type="scientific">Lates calcarifer</name>
    <name type="common">Barramundi</name>
    <name type="synonym">Holocentrus calcarifer</name>
    <dbReference type="NCBI Taxonomy" id="8187"/>
    <lineage>
        <taxon>Eukaryota</taxon>
        <taxon>Metazoa</taxon>
        <taxon>Chordata</taxon>
        <taxon>Craniata</taxon>
        <taxon>Vertebrata</taxon>
        <taxon>Euteleostomi</taxon>
        <taxon>Actinopterygii</taxon>
        <taxon>Neopterygii</taxon>
        <taxon>Teleostei</taxon>
        <taxon>Neoteleostei</taxon>
        <taxon>Acanthomorphata</taxon>
        <taxon>Carangaria</taxon>
        <taxon>Carangaria incertae sedis</taxon>
        <taxon>Centropomidae</taxon>
        <taxon>Lates</taxon>
    </lineage>
</organism>
<evidence type="ECO:0000256" key="8">
    <source>
        <dbReference type="ARBA" id="ARBA00022833"/>
    </source>
</evidence>
<evidence type="ECO:0000313" key="31">
    <source>
        <dbReference type="Proteomes" id="UP000314980"/>
    </source>
</evidence>
<reference evidence="30" key="2">
    <citation type="submission" date="2025-08" db="UniProtKB">
        <authorList>
            <consortium name="Ensembl"/>
        </authorList>
    </citation>
    <scope>IDENTIFICATION</scope>
</reference>
<reference evidence="30" key="3">
    <citation type="submission" date="2025-09" db="UniProtKB">
        <authorList>
            <consortium name="Ensembl"/>
        </authorList>
    </citation>
    <scope>IDENTIFICATION</scope>
</reference>
<name>A0A4W6BW55_LATCA</name>
<dbReference type="GO" id="GO:0140064">
    <property type="term" value="F:peptide crotonyltransferase activity"/>
    <property type="evidence" value="ECO:0007669"/>
    <property type="project" value="RHEA"/>
</dbReference>
<dbReference type="InterPro" id="IPR000953">
    <property type="entry name" value="Chromo/chromo_shadow_dom"/>
</dbReference>
<dbReference type="AlphaFoldDB" id="A0A4W6BW55"/>
<evidence type="ECO:0000256" key="28">
    <source>
        <dbReference type="SAM" id="MobiDB-lite"/>
    </source>
</evidence>
<feature type="compositionally biased region" description="Basic and acidic residues" evidence="28">
    <location>
        <begin position="91"/>
        <end position="100"/>
    </location>
</feature>
<evidence type="ECO:0000256" key="7">
    <source>
        <dbReference type="ARBA" id="ARBA00022771"/>
    </source>
</evidence>
<dbReference type="InterPro" id="IPR025995">
    <property type="entry name" value="Tudor-knot"/>
</dbReference>
<dbReference type="EC" id="2.3.1.48" evidence="3"/>
<feature type="active site" description="Proton donor/acceptor" evidence="27">
    <location>
        <position position="428"/>
    </location>
</feature>
<comment type="catalytic activity">
    <reaction evidence="15">
        <text>(S)-lactoyl-CoA + L-lysyl-[protein] = N(6)-[(S)-lactoyl]-L-lysyl-[protein] + CoA + H(+)</text>
        <dbReference type="Rhea" id="RHEA:61996"/>
        <dbReference type="Rhea" id="RHEA-COMP:9752"/>
        <dbReference type="Rhea" id="RHEA-COMP:19466"/>
        <dbReference type="ChEBI" id="CHEBI:15378"/>
        <dbReference type="ChEBI" id="CHEBI:29969"/>
        <dbReference type="ChEBI" id="CHEBI:57287"/>
        <dbReference type="ChEBI" id="CHEBI:231527"/>
        <dbReference type="ChEBI" id="CHEBI:231528"/>
    </reaction>
    <physiologicalReaction direction="left-to-right" evidence="15">
        <dbReference type="Rhea" id="RHEA:61997"/>
    </physiologicalReaction>
</comment>
<evidence type="ECO:0000256" key="5">
    <source>
        <dbReference type="ARBA" id="ARBA00022723"/>
    </source>
</evidence>
<keyword evidence="7" id="KW-0863">Zinc-finger</keyword>
<evidence type="ECO:0000256" key="20">
    <source>
        <dbReference type="ARBA" id="ARBA00075576"/>
    </source>
</evidence>
<keyword evidence="4" id="KW-0808">Transferase</keyword>
<feature type="region of interest" description="Disordered" evidence="28">
    <location>
        <begin position="70"/>
        <end position="123"/>
    </location>
</feature>
<evidence type="ECO:0000256" key="26">
    <source>
        <dbReference type="ARBA" id="ARBA00081819"/>
    </source>
</evidence>
<evidence type="ECO:0000256" key="17">
    <source>
        <dbReference type="ARBA" id="ARBA00047752"/>
    </source>
</evidence>
<evidence type="ECO:0000256" key="19">
    <source>
        <dbReference type="ARBA" id="ARBA00073520"/>
    </source>
</evidence>
<reference evidence="31" key="1">
    <citation type="submission" date="2015-09" db="EMBL/GenBank/DDBJ databases">
        <authorList>
            <person name="Sai Rama Sridatta P."/>
        </authorList>
    </citation>
    <scope>NUCLEOTIDE SEQUENCE [LARGE SCALE GENOMIC DNA]</scope>
</reference>
<dbReference type="Gene3D" id="3.30.60.60">
    <property type="entry name" value="N-acetyl transferase-like"/>
    <property type="match status" value="1"/>
</dbReference>
<proteinExistence type="inferred from homology"/>
<dbReference type="GO" id="GO:0000724">
    <property type="term" value="P:double-strand break repair via homologous recombination"/>
    <property type="evidence" value="ECO:0007669"/>
    <property type="project" value="TreeGrafter"/>
</dbReference>
<dbReference type="PANTHER" id="PTHR10615:SF219">
    <property type="entry name" value="HISTONE ACETYLTRANSFERASE KAT5"/>
    <property type="match status" value="1"/>
</dbReference>
<keyword evidence="6" id="KW-0227">DNA damage</keyword>
<dbReference type="GO" id="GO:0120300">
    <property type="term" value="F:peptide lactyltransferase (CoA-dependent) activity"/>
    <property type="evidence" value="ECO:0007669"/>
    <property type="project" value="RHEA"/>
</dbReference>
<evidence type="ECO:0000256" key="21">
    <source>
        <dbReference type="ARBA" id="ARBA00076154"/>
    </source>
</evidence>
<dbReference type="Proteomes" id="UP000314980">
    <property type="component" value="Unassembled WGS sequence"/>
</dbReference>
<dbReference type="GO" id="GO:0106226">
    <property type="term" value="F:peptide 2-hydroxyisobutyryltransferase activity"/>
    <property type="evidence" value="ECO:0007669"/>
    <property type="project" value="RHEA"/>
</dbReference>
<dbReference type="FunFam" id="1.10.10.10:FF:000022">
    <property type="entry name" value="Histone acetyltransferase"/>
    <property type="match status" value="1"/>
</dbReference>
<evidence type="ECO:0000256" key="12">
    <source>
        <dbReference type="ARBA" id="ARBA00023204"/>
    </source>
</evidence>
<keyword evidence="11" id="KW-0804">Transcription</keyword>
<evidence type="ECO:0000256" key="6">
    <source>
        <dbReference type="ARBA" id="ARBA00022763"/>
    </source>
</evidence>
<keyword evidence="5" id="KW-0479">Metal-binding</keyword>
<feature type="region of interest" description="Disordered" evidence="28">
    <location>
        <begin position="217"/>
        <end position="245"/>
    </location>
</feature>
<evidence type="ECO:0000256" key="11">
    <source>
        <dbReference type="ARBA" id="ARBA00023163"/>
    </source>
</evidence>
<dbReference type="Gene3D" id="3.40.630.30">
    <property type="match status" value="1"/>
</dbReference>
<comment type="catalytic activity">
    <reaction evidence="16">
        <text>2-hydroxyisobutanoyl-CoA + L-lysyl-[protein] = N(6)-(2-hydroxyisobutanoyl)-L-lysyl-[protein] + CoA + H(+)</text>
        <dbReference type="Rhea" id="RHEA:24180"/>
        <dbReference type="Rhea" id="RHEA-COMP:9752"/>
        <dbReference type="Rhea" id="RHEA-COMP:15921"/>
        <dbReference type="ChEBI" id="CHEBI:15378"/>
        <dbReference type="ChEBI" id="CHEBI:29969"/>
        <dbReference type="ChEBI" id="CHEBI:57287"/>
        <dbReference type="ChEBI" id="CHEBI:131780"/>
        <dbReference type="ChEBI" id="CHEBI:144968"/>
    </reaction>
    <physiologicalReaction direction="left-to-right" evidence="16">
        <dbReference type="Rhea" id="RHEA:24181"/>
    </physiologicalReaction>
</comment>
<dbReference type="FunFam" id="3.30.60.60:FF:000001">
    <property type="entry name" value="Histone acetyltransferase"/>
    <property type="match status" value="1"/>
</dbReference>
<dbReference type="InterPro" id="IPR040706">
    <property type="entry name" value="Zf-MYST"/>
</dbReference>
<dbReference type="PANTHER" id="PTHR10615">
    <property type="entry name" value="HISTONE ACETYLTRANSFERASE"/>
    <property type="match status" value="1"/>
</dbReference>
<keyword evidence="31" id="KW-1185">Reference proteome</keyword>
<comment type="subcellular location">
    <subcellularLocation>
        <location evidence="1">Nucleus</location>
    </subcellularLocation>
</comment>
<evidence type="ECO:0000256" key="13">
    <source>
        <dbReference type="ARBA" id="ARBA00023242"/>
    </source>
</evidence>
<dbReference type="InterPro" id="IPR016181">
    <property type="entry name" value="Acyl_CoA_acyltransferase"/>
</dbReference>
<evidence type="ECO:0000256" key="15">
    <source>
        <dbReference type="ARBA" id="ARBA00047411"/>
    </source>
</evidence>
<dbReference type="GO" id="GO:0045893">
    <property type="term" value="P:positive regulation of DNA-templated transcription"/>
    <property type="evidence" value="ECO:0007669"/>
    <property type="project" value="UniProtKB-ARBA"/>
</dbReference>
<dbReference type="Ensembl" id="ENSLCAT00010002755.1">
    <property type="protein sequence ID" value="ENSLCAP00010002663.1"/>
    <property type="gene ID" value="ENSLCAG00010001466.1"/>
</dbReference>
<dbReference type="FunFam" id="2.30.30.140:FF:000013">
    <property type="entry name" value="Histone acetyltransferase"/>
    <property type="match status" value="1"/>
</dbReference>
<dbReference type="GO" id="GO:0035267">
    <property type="term" value="C:NuA4 histone acetyltransferase complex"/>
    <property type="evidence" value="ECO:0007669"/>
    <property type="project" value="TreeGrafter"/>
</dbReference>
<comment type="catalytic activity">
    <reaction evidence="18">
        <text>L-lysyl-[histone] + acetyl-CoA = N(6)-acetyl-L-lysyl-[histone] + CoA + H(+)</text>
        <dbReference type="Rhea" id="RHEA:21992"/>
        <dbReference type="Rhea" id="RHEA-COMP:9845"/>
        <dbReference type="Rhea" id="RHEA-COMP:11338"/>
        <dbReference type="ChEBI" id="CHEBI:15378"/>
        <dbReference type="ChEBI" id="CHEBI:29969"/>
        <dbReference type="ChEBI" id="CHEBI:57287"/>
        <dbReference type="ChEBI" id="CHEBI:57288"/>
        <dbReference type="ChEBI" id="CHEBI:61930"/>
        <dbReference type="EC" id="2.3.1.48"/>
    </reaction>
    <physiologicalReaction direction="left-to-right" evidence="18">
        <dbReference type="Rhea" id="RHEA:21993"/>
    </physiologicalReaction>
</comment>